<evidence type="ECO:0000313" key="1">
    <source>
        <dbReference type="EMBL" id="GLQ63234.1"/>
    </source>
</evidence>
<accession>A0AAV5NGY8</accession>
<dbReference type="EMBL" id="BSNU01000003">
    <property type="protein sequence ID" value="GLQ63234.1"/>
    <property type="molecule type" value="Genomic_DNA"/>
</dbReference>
<sequence>MVWLWHFWWLWLLAGRIMVDRVHANIGEMGSVIRVQVGAVMDIKVAQPEKRLLA</sequence>
<proteinExistence type="predicted"/>
<dbReference type="AlphaFoldDB" id="A0AAV5NGY8"/>
<keyword evidence="2" id="KW-1185">Reference proteome</keyword>
<evidence type="ECO:0000313" key="2">
    <source>
        <dbReference type="Proteomes" id="UP001156614"/>
    </source>
</evidence>
<comment type="caution">
    <text evidence="1">The sequence shown here is derived from an EMBL/GenBank/DDBJ whole genome shotgun (WGS) entry which is preliminary data.</text>
</comment>
<reference evidence="2" key="1">
    <citation type="journal article" date="2019" name="Int. J. Syst. Evol. Microbiol.">
        <title>The Global Catalogue of Microorganisms (GCM) 10K type strain sequencing project: providing services to taxonomists for standard genome sequencing and annotation.</title>
        <authorList>
            <consortium name="The Broad Institute Genomics Platform"/>
            <consortium name="The Broad Institute Genome Sequencing Center for Infectious Disease"/>
            <person name="Wu L."/>
            <person name="Ma J."/>
        </authorList>
    </citation>
    <scope>NUCLEOTIDE SEQUENCE [LARGE SCALE GENOMIC DNA]</scope>
    <source>
        <strain evidence="2">NBRC 3267</strain>
    </source>
</reference>
<organism evidence="1 2">
    <name type="scientific">Gluconobacter cerinus</name>
    <dbReference type="NCBI Taxonomy" id="38307"/>
    <lineage>
        <taxon>Bacteria</taxon>
        <taxon>Pseudomonadati</taxon>
        <taxon>Pseudomonadota</taxon>
        <taxon>Alphaproteobacteria</taxon>
        <taxon>Acetobacterales</taxon>
        <taxon>Acetobacteraceae</taxon>
        <taxon>Gluconobacter</taxon>
    </lineage>
</organism>
<name>A0AAV5NGY8_9PROT</name>
<protein>
    <submittedName>
        <fullName evidence="1">Uncharacterized protein</fullName>
    </submittedName>
</protein>
<gene>
    <name evidence="1" type="ORF">GCM10007867_20790</name>
</gene>
<dbReference type="Proteomes" id="UP001156614">
    <property type="component" value="Unassembled WGS sequence"/>
</dbReference>